<sequence length="116" mass="12590">MKLYVALAVISAVYTVALTLGTTSDPYQLAWNGVAGALFSLALVISVVPLAGPLLYDIAVQIVAAMLNPRISPSPLIDILKIASWVVNILFTIALTLYLAQWKRPIARRIIRALLF</sequence>
<accession>H6Q6P1</accession>
<dbReference type="EMBL" id="CP003316">
    <property type="protein sequence ID" value="AFA38271.1"/>
    <property type="molecule type" value="Genomic_DNA"/>
</dbReference>
<keyword evidence="1" id="KW-0472">Membrane</keyword>
<feature type="transmembrane region" description="Helical" evidence="1">
    <location>
        <begin position="83"/>
        <end position="100"/>
    </location>
</feature>
<proteinExistence type="predicted"/>
<dbReference type="eggNOG" id="arCOG05556">
    <property type="taxonomic scope" value="Archaea"/>
</dbReference>
<evidence type="ECO:0000256" key="1">
    <source>
        <dbReference type="SAM" id="Phobius"/>
    </source>
</evidence>
<reference evidence="2 3" key="1">
    <citation type="journal article" date="2012" name="Stand. Genomic Sci.">
        <title>Complete genome sequence of Pyrobaculum oguniense.</title>
        <authorList>
            <person name="Bernick D.L."/>
            <person name="Karplus K."/>
            <person name="Lui L.M."/>
            <person name="Coker J.K."/>
            <person name="Murphy J.N."/>
            <person name="Chan P.P."/>
            <person name="Cozen A.E."/>
            <person name="Lowe T.M."/>
        </authorList>
    </citation>
    <scope>NUCLEOTIDE SEQUENCE [LARGE SCALE GENOMIC DNA]</scope>
    <source>
        <strain evidence="2 3">TE7</strain>
    </source>
</reference>
<keyword evidence="1" id="KW-1133">Transmembrane helix</keyword>
<dbReference type="HOGENOM" id="CLU_2091389_0_0_2"/>
<dbReference type="Proteomes" id="UP000009062">
    <property type="component" value="Chromosome"/>
</dbReference>
<evidence type="ECO:0000313" key="3">
    <source>
        <dbReference type="Proteomes" id="UP000009062"/>
    </source>
</evidence>
<keyword evidence="1" id="KW-0812">Transmembrane</keyword>
<protein>
    <submittedName>
        <fullName evidence="2">Uncharacterized protein</fullName>
    </submittedName>
</protein>
<keyword evidence="3" id="KW-1185">Reference proteome</keyword>
<dbReference type="KEGG" id="pog:Pogu_0244"/>
<gene>
    <name evidence="2" type="ordered locus">Pogu_0244</name>
</gene>
<name>H6Q6P1_PYROT</name>
<evidence type="ECO:0000313" key="2">
    <source>
        <dbReference type="EMBL" id="AFA38271.1"/>
    </source>
</evidence>
<organism evidence="2 3">
    <name type="scientific">Pyrobaculum oguniense (strain DSM 13380 / JCM 10595 / TE7)</name>
    <dbReference type="NCBI Taxonomy" id="698757"/>
    <lineage>
        <taxon>Archaea</taxon>
        <taxon>Thermoproteota</taxon>
        <taxon>Thermoprotei</taxon>
        <taxon>Thermoproteales</taxon>
        <taxon>Thermoproteaceae</taxon>
        <taxon>Pyrobaculum</taxon>
    </lineage>
</organism>
<feature type="transmembrane region" description="Helical" evidence="1">
    <location>
        <begin position="29"/>
        <end position="47"/>
    </location>
</feature>
<dbReference type="AlphaFoldDB" id="H6Q6P1"/>